<dbReference type="Gene3D" id="3.40.50.300">
    <property type="entry name" value="P-loop containing nucleotide triphosphate hydrolases"/>
    <property type="match status" value="2"/>
</dbReference>
<gene>
    <name evidence="2" type="ORF">ACFO5U_02820</name>
</gene>
<evidence type="ECO:0000313" key="2">
    <source>
        <dbReference type="EMBL" id="MFC4711766.1"/>
    </source>
</evidence>
<dbReference type="PANTHER" id="PTHR47396:SF1">
    <property type="entry name" value="ATP-DEPENDENT HELICASE IRC3-RELATED"/>
    <property type="match status" value="1"/>
</dbReference>
<keyword evidence="2" id="KW-0547">Nucleotide-binding</keyword>
<dbReference type="InterPro" id="IPR006935">
    <property type="entry name" value="Helicase/UvrB_N"/>
</dbReference>
<accession>A0ABV9M7J4</accession>
<dbReference type="Proteomes" id="UP001595932">
    <property type="component" value="Unassembled WGS sequence"/>
</dbReference>
<proteinExistence type="predicted"/>
<reference evidence="3" key="1">
    <citation type="journal article" date="2019" name="Int. J. Syst. Evol. Microbiol.">
        <title>The Global Catalogue of Microorganisms (GCM) 10K type strain sequencing project: providing services to taxonomists for standard genome sequencing and annotation.</title>
        <authorList>
            <consortium name="The Broad Institute Genomics Platform"/>
            <consortium name="The Broad Institute Genome Sequencing Center for Infectious Disease"/>
            <person name="Wu L."/>
            <person name="Ma J."/>
        </authorList>
    </citation>
    <scope>NUCLEOTIDE SEQUENCE [LARGE SCALE GENOMIC DNA]</scope>
    <source>
        <strain evidence="3">CGMCC 1.12151</strain>
    </source>
</reference>
<sequence>MTVLADFQVEAISDLLEAMEEDQKEIVFKSPTGSGKTIMLTHFMDEYVKGHLKTIFIWFTPGKGDLEEQSKNKMDYFVHNAQTKLLDDILTSGFEENDFCFINWERVTKKGNSALKQNERDNLIDKIRKAHIEKNNFVVVIDESHQNDTVKSDDILNLFKPVKVIRTSATPVFNESARLIEVDEGKVIEEGYIKKMLVINEDFSNFPEIENPLEFLLQQGIEKQNELARSFIKNQRKVNPLVIVQLPNNNDVVLENVERYLETQNITYENGLLAVWLNNKKENLENIEHNEAGPKFIIIKQAVATGWDCPRAQVLVKLRDNSDEVFEIQTIGRIRRMPELFHYDEELLDSCYLYTFDEKFTEGVKENLGDSASHSSTIFLKEEYRNIELTTEEKVGIPTSKDPKLMLLILKKYYQEEYNVTSRTTDNRKIFENRKYIFDEFITKSVVTGNVTSVNQESLEQLEKITFKDRSSARELSREYHNRVSRLGMKLGLTYNHMNTIVRRLFNRSTHYENKILSLETKQLYTFVINNFYRLHGDILNVLSNEKYAQQSQLSLPVTQSKLLKLPLEFRFTYNKSNKLQKLYKKNVYEGYLSSAVPRSTPERLFEKECELNHNVEWFYKNGDKGSEYLAIVYLDNNNKQKSFYPDYVICVNGQILIVETKGGFSRYGQSEDIDVFTPKKFNVLKSYLSRHNLKGGIVREDKSNNELFICYENYNDDIQSDSWVLFTEFLDTI</sequence>
<dbReference type="GO" id="GO:0004386">
    <property type="term" value="F:helicase activity"/>
    <property type="evidence" value="ECO:0007669"/>
    <property type="project" value="UniProtKB-KW"/>
</dbReference>
<evidence type="ECO:0000259" key="1">
    <source>
        <dbReference type="Pfam" id="PF04851"/>
    </source>
</evidence>
<dbReference type="RefSeq" id="WP_377276526.1">
    <property type="nucleotide sequence ID" value="NZ_JBHSGL010000004.1"/>
</dbReference>
<keyword evidence="2" id="KW-0067">ATP-binding</keyword>
<comment type="caution">
    <text evidence="2">The sequence shown here is derived from an EMBL/GenBank/DDBJ whole genome shotgun (WGS) entry which is preliminary data.</text>
</comment>
<dbReference type="Pfam" id="PF04851">
    <property type="entry name" value="ResIII"/>
    <property type="match status" value="1"/>
</dbReference>
<keyword evidence="3" id="KW-1185">Reference proteome</keyword>
<dbReference type="EMBL" id="JBHSGL010000004">
    <property type="protein sequence ID" value="MFC4711766.1"/>
    <property type="molecule type" value="Genomic_DNA"/>
</dbReference>
<dbReference type="PANTHER" id="PTHR47396">
    <property type="entry name" value="TYPE I RESTRICTION ENZYME ECOKI R PROTEIN"/>
    <property type="match status" value="1"/>
</dbReference>
<dbReference type="InterPro" id="IPR027417">
    <property type="entry name" value="P-loop_NTPase"/>
</dbReference>
<dbReference type="InterPro" id="IPR050742">
    <property type="entry name" value="Helicase_Restrict-Modif_Enz"/>
</dbReference>
<name>A0ABV9M7J4_9BACL</name>
<keyword evidence="2" id="KW-0347">Helicase</keyword>
<dbReference type="EC" id="3.6.4.-" evidence="2"/>
<evidence type="ECO:0000313" key="3">
    <source>
        <dbReference type="Proteomes" id="UP001595932"/>
    </source>
</evidence>
<keyword evidence="2" id="KW-0378">Hydrolase</keyword>
<dbReference type="GO" id="GO:0016787">
    <property type="term" value="F:hydrolase activity"/>
    <property type="evidence" value="ECO:0007669"/>
    <property type="project" value="UniProtKB-KW"/>
</dbReference>
<feature type="domain" description="Helicase/UvrB N-terminal" evidence="1">
    <location>
        <begin position="4"/>
        <end position="172"/>
    </location>
</feature>
<dbReference type="SUPFAM" id="SSF52540">
    <property type="entry name" value="P-loop containing nucleoside triphosphate hydrolases"/>
    <property type="match status" value="2"/>
</dbReference>
<organism evidence="2 3">
    <name type="scientific">Planococcus dechangensis</name>
    <dbReference type="NCBI Taxonomy" id="1176255"/>
    <lineage>
        <taxon>Bacteria</taxon>
        <taxon>Bacillati</taxon>
        <taxon>Bacillota</taxon>
        <taxon>Bacilli</taxon>
        <taxon>Bacillales</taxon>
        <taxon>Caryophanaceae</taxon>
        <taxon>Planococcus</taxon>
    </lineage>
</organism>
<protein>
    <submittedName>
        <fullName evidence="2">DEAD/DEAH box helicase</fullName>
        <ecNumber evidence="2">3.6.4.-</ecNumber>
    </submittedName>
</protein>